<evidence type="ECO:0000313" key="4">
    <source>
        <dbReference type="EMBL" id="ADH68028.1"/>
    </source>
</evidence>
<keyword evidence="2" id="KW-0472">Membrane</keyword>
<evidence type="ECO:0000256" key="2">
    <source>
        <dbReference type="SAM" id="Phobius"/>
    </source>
</evidence>
<dbReference type="CDD" id="cd14846">
    <property type="entry name" value="Peptidase_M15_like"/>
    <property type="match status" value="1"/>
</dbReference>
<dbReference type="GeneID" id="91485179"/>
<proteinExistence type="predicted"/>
<feature type="region of interest" description="Disordered" evidence="1">
    <location>
        <begin position="1"/>
        <end position="28"/>
    </location>
</feature>
<protein>
    <submittedName>
        <fullName evidence="4">Peptidase M15B and M15C DD-carboxypeptidase VanY/endolysin</fullName>
    </submittedName>
</protein>
<dbReference type="STRING" id="446468.Ndas_2611"/>
<dbReference type="eggNOG" id="COG1876">
    <property type="taxonomic scope" value="Bacteria"/>
</dbReference>
<keyword evidence="5" id="KW-1185">Reference proteome</keyword>
<dbReference type="AlphaFoldDB" id="D7AXX4"/>
<dbReference type="RefSeq" id="WP_013153635.1">
    <property type="nucleotide sequence ID" value="NC_014210.1"/>
</dbReference>
<dbReference type="EMBL" id="CP002040">
    <property type="protein sequence ID" value="ADH68028.1"/>
    <property type="molecule type" value="Genomic_DNA"/>
</dbReference>
<organism evidence="4 5">
    <name type="scientific">Nocardiopsis dassonvillei (strain ATCC 23218 / DSM 43111 / CIP 107115 / JCM 7437 / KCTC 9190 / NBRC 14626 / NCTC 10488 / NRRL B-5397 / IMRU 509)</name>
    <name type="common">Actinomadura dassonvillei</name>
    <dbReference type="NCBI Taxonomy" id="446468"/>
    <lineage>
        <taxon>Bacteria</taxon>
        <taxon>Bacillati</taxon>
        <taxon>Actinomycetota</taxon>
        <taxon>Actinomycetes</taxon>
        <taxon>Streptosporangiales</taxon>
        <taxon>Nocardiopsidaceae</taxon>
        <taxon>Nocardiopsis</taxon>
    </lineage>
</organism>
<keyword evidence="2" id="KW-1133">Transmembrane helix</keyword>
<dbReference type="InterPro" id="IPR003709">
    <property type="entry name" value="VanY-like_core_dom"/>
</dbReference>
<dbReference type="Gene3D" id="3.30.1380.10">
    <property type="match status" value="1"/>
</dbReference>
<name>D7AXX4_NOCDD</name>
<evidence type="ECO:0000256" key="1">
    <source>
        <dbReference type="SAM" id="MobiDB-lite"/>
    </source>
</evidence>
<accession>D7AXX4</accession>
<dbReference type="GO" id="GO:0006508">
    <property type="term" value="P:proteolysis"/>
    <property type="evidence" value="ECO:0007669"/>
    <property type="project" value="InterPro"/>
</dbReference>
<dbReference type="PANTHER" id="PTHR34385:SF1">
    <property type="entry name" value="PEPTIDOGLYCAN L-ALANYL-D-GLUTAMATE ENDOPEPTIDASE CWLK"/>
    <property type="match status" value="1"/>
</dbReference>
<dbReference type="SUPFAM" id="SSF55166">
    <property type="entry name" value="Hedgehog/DD-peptidase"/>
    <property type="match status" value="1"/>
</dbReference>
<dbReference type="Pfam" id="PF02557">
    <property type="entry name" value="VanY"/>
    <property type="match status" value="1"/>
</dbReference>
<dbReference type="InterPro" id="IPR009045">
    <property type="entry name" value="Zn_M74/Hedgehog-like"/>
</dbReference>
<feature type="domain" description="D-alanyl-D-alanine carboxypeptidase-like core" evidence="3">
    <location>
        <begin position="92"/>
        <end position="170"/>
    </location>
</feature>
<reference evidence="4 5" key="1">
    <citation type="journal article" date="2010" name="Stand. Genomic Sci.">
        <title>Complete genome sequence of Nocardiopsis dassonvillei type strain (IMRU 509).</title>
        <authorList>
            <person name="Sun H."/>
            <person name="Lapidus A."/>
            <person name="Nolan M."/>
            <person name="Lucas S."/>
            <person name="Del Rio T.G."/>
            <person name="Tice H."/>
            <person name="Cheng J.F."/>
            <person name="Tapia R."/>
            <person name="Han C."/>
            <person name="Goodwin L."/>
            <person name="Pitluck S."/>
            <person name="Pagani I."/>
            <person name="Ivanova N."/>
            <person name="Mavromatis K."/>
            <person name="Mikhailova N."/>
            <person name="Pati A."/>
            <person name="Chen A."/>
            <person name="Palaniappan K."/>
            <person name="Land M."/>
            <person name="Hauser L."/>
            <person name="Chang Y.J."/>
            <person name="Jeffries C.D."/>
            <person name="Djao O.D."/>
            <person name="Rohde M."/>
            <person name="Sikorski J."/>
            <person name="Goker M."/>
            <person name="Woyke T."/>
            <person name="Bristow J."/>
            <person name="Eisen J.A."/>
            <person name="Markowitz V."/>
            <person name="Hugenholtz P."/>
            <person name="Kyrpides N.C."/>
            <person name="Klenk H.P."/>
        </authorList>
    </citation>
    <scope>NUCLEOTIDE SEQUENCE [LARGE SCALE GENOMIC DNA]</scope>
    <source>
        <strain evidence="5">ATCC 23218 / DSM 43111 / CIP 107115 / JCM 7437 / KCTC 9190 / NBRC 14626 / NCTC 10488 / NRRL B-5397 / IMRU 509</strain>
    </source>
</reference>
<feature type="transmembrane region" description="Helical" evidence="2">
    <location>
        <begin position="37"/>
        <end position="58"/>
    </location>
</feature>
<dbReference type="HOGENOM" id="CLU_104140_0_0_11"/>
<gene>
    <name evidence="4" type="ordered locus">Ndas_2611</name>
</gene>
<dbReference type="PANTHER" id="PTHR34385">
    <property type="entry name" value="D-ALANYL-D-ALANINE CARBOXYPEPTIDASE"/>
    <property type="match status" value="1"/>
</dbReference>
<dbReference type="InterPro" id="IPR052179">
    <property type="entry name" value="DD-CPase-like"/>
</dbReference>
<dbReference type="KEGG" id="nda:Ndas_2611"/>
<evidence type="ECO:0000259" key="3">
    <source>
        <dbReference type="Pfam" id="PF02557"/>
    </source>
</evidence>
<evidence type="ECO:0000313" key="5">
    <source>
        <dbReference type="Proteomes" id="UP000002219"/>
    </source>
</evidence>
<dbReference type="Proteomes" id="UP000002219">
    <property type="component" value="Chromosome 1"/>
</dbReference>
<keyword evidence="2" id="KW-0812">Transmembrane</keyword>
<sequence>MSAVTKRETLEGLPAGNPAGSPGGGPPGRGWRPRYRLAAALCAAVAVVLAAWSVNVLVPDREEAVFTAEDGALPDDLSVTPFDTQYPSIARLDGALLEAVREAARDALEEGIVLHVTSGWRSGEYQRHLLDQAVLDHGSREEAGRLVSTPEESRHVTGEAIDIGPTDAADWLVRRGSAYGLCQVYANEMWHFELLTEPGGDCPDLLSDAAG</sequence>
<dbReference type="GO" id="GO:0008233">
    <property type="term" value="F:peptidase activity"/>
    <property type="evidence" value="ECO:0007669"/>
    <property type="project" value="InterPro"/>
</dbReference>
<feature type="compositionally biased region" description="Basic and acidic residues" evidence="1">
    <location>
        <begin position="1"/>
        <end position="10"/>
    </location>
</feature>